<evidence type="ECO:0000313" key="7">
    <source>
        <dbReference type="EMBL" id="CAF1247778.1"/>
    </source>
</evidence>
<feature type="compositionally biased region" description="Basic and acidic residues" evidence="4">
    <location>
        <begin position="784"/>
        <end position="810"/>
    </location>
</feature>
<evidence type="ECO:0000256" key="3">
    <source>
        <dbReference type="RuleBase" id="RU367104"/>
    </source>
</evidence>
<reference evidence="6" key="1">
    <citation type="submission" date="2021-02" db="EMBL/GenBank/DDBJ databases">
        <authorList>
            <person name="Nowell W R."/>
        </authorList>
    </citation>
    <scope>NUCLEOTIDE SEQUENCE</scope>
</reference>
<dbReference type="GO" id="GO:0004843">
    <property type="term" value="F:cysteine-type deubiquitinase activity"/>
    <property type="evidence" value="ECO:0007669"/>
    <property type="project" value="UniProtKB-UniRule"/>
</dbReference>
<evidence type="ECO:0000313" key="8">
    <source>
        <dbReference type="Proteomes" id="UP000663832"/>
    </source>
</evidence>
<keyword evidence="3" id="KW-0833">Ubl conjugation pathway</keyword>
<organism evidence="6 9">
    <name type="scientific">Adineta steineri</name>
    <dbReference type="NCBI Taxonomy" id="433720"/>
    <lineage>
        <taxon>Eukaryota</taxon>
        <taxon>Metazoa</taxon>
        <taxon>Spiralia</taxon>
        <taxon>Gnathifera</taxon>
        <taxon>Rotifera</taxon>
        <taxon>Eurotatoria</taxon>
        <taxon>Bdelloidea</taxon>
        <taxon>Adinetida</taxon>
        <taxon>Adinetidae</taxon>
        <taxon>Adineta</taxon>
    </lineage>
</organism>
<dbReference type="InterPro" id="IPR038765">
    <property type="entry name" value="Papain-like_cys_pep_sf"/>
</dbReference>
<evidence type="ECO:0000259" key="5">
    <source>
        <dbReference type="PROSITE" id="PS50802"/>
    </source>
</evidence>
<comment type="caution">
    <text evidence="6">The sequence shown here is derived from an EMBL/GenBank/DDBJ whole genome shotgun (WGS) entry which is preliminary data.</text>
</comment>
<dbReference type="EMBL" id="CAJNOM010000220">
    <property type="protein sequence ID" value="CAF1247778.1"/>
    <property type="molecule type" value="Genomic_DNA"/>
</dbReference>
<evidence type="ECO:0000256" key="1">
    <source>
        <dbReference type="ARBA" id="ARBA00000707"/>
    </source>
</evidence>
<dbReference type="PANTHER" id="PTHR13312:SF0">
    <property type="entry name" value="UBIQUITIN THIOESTERASE OTU1"/>
    <property type="match status" value="1"/>
</dbReference>
<dbReference type="EC" id="3.4.19.12" evidence="3"/>
<keyword evidence="3" id="KW-0645">Protease</keyword>
<dbReference type="CDD" id="cd22744">
    <property type="entry name" value="OTU"/>
    <property type="match status" value="1"/>
</dbReference>
<keyword evidence="3" id="KW-0963">Cytoplasm</keyword>
<dbReference type="GO" id="GO:0005634">
    <property type="term" value="C:nucleus"/>
    <property type="evidence" value="ECO:0007669"/>
    <property type="project" value="TreeGrafter"/>
</dbReference>
<dbReference type="Proteomes" id="UP000663877">
    <property type="component" value="Unassembled WGS sequence"/>
</dbReference>
<dbReference type="PANTHER" id="PTHR13312">
    <property type="entry name" value="HIV-INDUCED PROTEIN-7-LIKE PROTEASE"/>
    <property type="match status" value="1"/>
</dbReference>
<comment type="catalytic activity">
    <reaction evidence="1 3">
        <text>Thiol-dependent hydrolysis of ester, thioester, amide, peptide and isopeptide bonds formed by the C-terminal Gly of ubiquitin (a 76-residue protein attached to proteins as an intracellular targeting signal).</text>
        <dbReference type="EC" id="3.4.19.12"/>
    </reaction>
</comment>
<dbReference type="AlphaFoldDB" id="A0A814YHT7"/>
<evidence type="ECO:0000256" key="2">
    <source>
        <dbReference type="ARBA" id="ARBA00022801"/>
    </source>
</evidence>
<evidence type="ECO:0000313" key="9">
    <source>
        <dbReference type="Proteomes" id="UP000663877"/>
    </source>
</evidence>
<dbReference type="GO" id="GO:0030968">
    <property type="term" value="P:endoplasmic reticulum unfolded protein response"/>
    <property type="evidence" value="ECO:0007669"/>
    <property type="project" value="TreeGrafter"/>
</dbReference>
<name>A0A814YHT7_9BILA</name>
<accession>A0A814YHT7</accession>
<feature type="region of interest" description="Disordered" evidence="4">
    <location>
        <begin position="670"/>
        <end position="772"/>
    </location>
</feature>
<dbReference type="OrthoDB" id="415023at2759"/>
<dbReference type="Proteomes" id="UP000663832">
    <property type="component" value="Unassembled WGS sequence"/>
</dbReference>
<dbReference type="GO" id="GO:0036503">
    <property type="term" value="P:ERAD pathway"/>
    <property type="evidence" value="ECO:0007669"/>
    <property type="project" value="TreeGrafter"/>
</dbReference>
<dbReference type="PROSITE" id="PS50802">
    <property type="entry name" value="OTU"/>
    <property type="match status" value="1"/>
</dbReference>
<evidence type="ECO:0000313" key="6">
    <source>
        <dbReference type="EMBL" id="CAF1229715.1"/>
    </source>
</evidence>
<sequence length="997" mass="115046">MASNITAETREFRLSDGSNFYNCIVVGTKANINPDRAYALVQERLYCRTNQTVNALPKNINVKSTNIARKPRLVKTNNATVNENEIEALGLLTKTRLCIIYVTKYNQTISSIRVKYYGNDYKESVYMVYDETQQQYCSLYLYNTIDLSGEQITILPSYNETINILLRKFFMSNFNCHVDVQLDDELQTTANDVLHQGQPECDNIPHIIDMETEVNTSTEQGITDNDGYPTMSVTPKTTDNQISLNVANNISKTTHALFRKTIPGDGSCLYWSFINAMSLKSTMKNLRNLVADYILQMDIDDSKLQFGADCQNRQQYCDGIRNGAWAGEPELVALSQMYEIMIKVINWRRDQQQNVPIKPIPYGENNKLCTKCIYIIFDEASLHYEPLYLCDIENLQSGITIFNRDDTFVDDLLPDFIKSQIGSNDPSKVMTSTEHWLDECFHMLDSTVSKTNLFNANEQYISANNIIPTTQNAISYKTHEFRRGELPGNGQSLYDATTFLSDRSKMINIKCLRENVANVIRSHTDNDVIRSHTDNDGIHVPPSLDYDDRKDYCRKVEEGIISGSEPECYGLSYLYPDTLFCIISKPIMNNNAPCIDIYVKDISSYKKCIILLYNETSDIYMPLYLHNKINDEEEKTNFKYDDKVKDLLREFIQNKLNYCGYVSFDSEKDSHAVDSSSHVEHESIDLAERITENPGKNKSKKQNMMKRNAPEKTQSLTSSHPLPPNDQISRFHKRNDISENIDTSLQTATITNKTEEEQQRKEDLSPTLSTNTTVAACREQMRLESEPAERFHGRAKSDYMPKSNTKRDGTQAKPRKPCYFADRINQHFLNLLIPIMYLFADPSRVWVEIALVTRIIKGCIYFNSLFDFFPYKKNGSYGNSCNPIYVNLGNYKMYPLTKYTENMQQLMLKLVVIMLTNDELVKKQPLKVFKLVSSNGQRQDTKHRTHDELKKDYYLNELRFAITLWIKGPNDKEYQRRPDIQYISPISIQDKEVKLYE</sequence>
<comment type="function">
    <text evidence="3">Hydrolase that can remove conjugated ubiquitin from proteins and may therefore play an important regulatory role at the level of protein turnover by preventing degradation.</text>
</comment>
<feature type="compositionally biased region" description="Basic and acidic residues" evidence="4">
    <location>
        <begin position="753"/>
        <end position="764"/>
    </location>
</feature>
<dbReference type="GO" id="GO:0016579">
    <property type="term" value="P:protein deubiquitination"/>
    <property type="evidence" value="ECO:0007669"/>
    <property type="project" value="TreeGrafter"/>
</dbReference>
<comment type="subcellular location">
    <subcellularLocation>
        <location evidence="3">Cytoplasm</location>
    </subcellularLocation>
</comment>
<gene>
    <name evidence="6" type="ORF">BJG266_LOCUS28446</name>
    <name evidence="7" type="ORF">QVE165_LOCUS28335</name>
</gene>
<keyword evidence="3" id="KW-0788">Thiol protease</keyword>
<dbReference type="Pfam" id="PF02338">
    <property type="entry name" value="OTU"/>
    <property type="match status" value="1"/>
</dbReference>
<keyword evidence="2 3" id="KW-0378">Hydrolase</keyword>
<feature type="region of interest" description="Disordered" evidence="4">
    <location>
        <begin position="784"/>
        <end position="813"/>
    </location>
</feature>
<dbReference type="InterPro" id="IPR003323">
    <property type="entry name" value="OTU_dom"/>
</dbReference>
<feature type="compositionally biased region" description="Basic and acidic residues" evidence="4">
    <location>
        <begin position="670"/>
        <end position="691"/>
    </location>
</feature>
<evidence type="ECO:0000256" key="4">
    <source>
        <dbReference type="SAM" id="MobiDB-lite"/>
    </source>
</evidence>
<dbReference type="GO" id="GO:0005829">
    <property type="term" value="C:cytosol"/>
    <property type="evidence" value="ECO:0007669"/>
    <property type="project" value="TreeGrafter"/>
</dbReference>
<feature type="domain" description="OTU" evidence="5">
    <location>
        <begin position="257"/>
        <end position="390"/>
    </location>
</feature>
<dbReference type="SUPFAM" id="SSF54001">
    <property type="entry name" value="Cysteine proteinases"/>
    <property type="match status" value="1"/>
</dbReference>
<protein>
    <recommendedName>
        <fullName evidence="3">Ubiquitin thioesterase OTU</fullName>
        <ecNumber evidence="3">3.4.19.12</ecNumber>
    </recommendedName>
</protein>
<dbReference type="EMBL" id="CAJNOI010000292">
    <property type="protein sequence ID" value="CAF1229715.1"/>
    <property type="molecule type" value="Genomic_DNA"/>
</dbReference>
<feature type="compositionally biased region" description="Polar residues" evidence="4">
    <location>
        <begin position="738"/>
        <end position="752"/>
    </location>
</feature>
<keyword evidence="8" id="KW-1185">Reference proteome</keyword>
<feature type="compositionally biased region" description="Polar residues" evidence="4">
    <location>
        <begin position="711"/>
        <end position="720"/>
    </location>
</feature>
<dbReference type="Gene3D" id="3.90.70.80">
    <property type="match status" value="1"/>
</dbReference>
<proteinExistence type="predicted"/>